<keyword evidence="1" id="KW-0812">Transmembrane</keyword>
<name>A0A8H6KT36_9PEZI</name>
<evidence type="ECO:0000256" key="1">
    <source>
        <dbReference type="SAM" id="Phobius"/>
    </source>
</evidence>
<evidence type="ECO:0000313" key="2">
    <source>
        <dbReference type="EMBL" id="KAF6836803.1"/>
    </source>
</evidence>
<protein>
    <submittedName>
        <fullName evidence="2">Uncharacterized protein</fullName>
    </submittedName>
</protein>
<dbReference type="Proteomes" id="UP000639643">
    <property type="component" value="Unassembled WGS sequence"/>
</dbReference>
<organism evidence="2 3">
    <name type="scientific">Colletotrichum musicola</name>
    <dbReference type="NCBI Taxonomy" id="2175873"/>
    <lineage>
        <taxon>Eukaryota</taxon>
        <taxon>Fungi</taxon>
        <taxon>Dikarya</taxon>
        <taxon>Ascomycota</taxon>
        <taxon>Pezizomycotina</taxon>
        <taxon>Sordariomycetes</taxon>
        <taxon>Hypocreomycetidae</taxon>
        <taxon>Glomerellales</taxon>
        <taxon>Glomerellaceae</taxon>
        <taxon>Colletotrichum</taxon>
        <taxon>Colletotrichum orchidearum species complex</taxon>
    </lineage>
</organism>
<feature type="transmembrane region" description="Helical" evidence="1">
    <location>
        <begin position="71"/>
        <end position="91"/>
    </location>
</feature>
<feature type="transmembrane region" description="Helical" evidence="1">
    <location>
        <begin position="129"/>
        <end position="145"/>
    </location>
</feature>
<sequence>MGYRSPTTPVMSPDAVSIATTNRPLLSEDSYFDGAEDKSDGRRSRRPWHIQVGESKGDGPKRVIRKDAPRLLTSWIAHAPALAVTSFVIWMSHSQIFWYPESGPDVPLIGHFGNKHTVVSNFLQFASKLHELMIVASLAALSLSMSRRRLVGKGLRLGFLTGGYRVGDLAYLTSGAFWGLGRDLRSSEVILVAFVVFGTIMSTIVGPASAILFVPSLGWYDMPNAFDGVKMPLAYSLDATMAWPKSLGSEVFDGWNLPECLATEGIFQSYCAPGGFTDIWNWLGGFRYTDLDNNVTFLNQVGRRLELSDKNSVALFTTPSSFAMNSIGLFTSHIQRSDMGLLSKTHRYKLTTTTLMKQPFVQGKCAIYDKDELRESGSDAVFPATSLNCYGDADCLSLQRNPPRIDPSFWNAPGHNTSTPFDLHYNAAPQVKTVMQVAGVMPYASKDMEQKTWVYACNFLARWVPSNLTVDPHVSNIMESSVSSPATLDRLFTDSTPQRESVIEIQDSWLDYIDPLFNVTVKSVRKDPKTLEDKLATSLIAVSPMHMILNRFLYEHETPDGRTVTYFDTIDDSKNPELGKKDTESFLAKAYGVFLTDSLARISSHKQTFLLYREDRDNTTWIDLAVQNGLWSGAHSYLAVPGNDTHPSKEVWNGNFEETPLNTTVEQMAQGFRDFVQIDFKAERHGYGSGQQSKTLQFALVMMYIYLGAVAVYGAAVVMSHILHLLRCAVAGTPVELKSVAAWGDLQDLVLLALRSEPPPRDGDLKHVGAGVVRSSGVWNKVAQVKVGDDNALQLVLDDRGGMLAPRKGVKYS</sequence>
<proteinExistence type="predicted"/>
<comment type="caution">
    <text evidence="2">The sequence shown here is derived from an EMBL/GenBank/DDBJ whole genome shotgun (WGS) entry which is preliminary data.</text>
</comment>
<gene>
    <name evidence="2" type="ORF">CMUS01_05283</name>
</gene>
<keyword evidence="1" id="KW-1133">Transmembrane helix</keyword>
<evidence type="ECO:0000313" key="3">
    <source>
        <dbReference type="Proteomes" id="UP000639643"/>
    </source>
</evidence>
<feature type="transmembrane region" description="Helical" evidence="1">
    <location>
        <begin position="190"/>
        <end position="214"/>
    </location>
</feature>
<keyword evidence="1" id="KW-0472">Membrane</keyword>
<accession>A0A8H6KT36</accession>
<feature type="transmembrane region" description="Helical" evidence="1">
    <location>
        <begin position="698"/>
        <end position="723"/>
    </location>
</feature>
<dbReference type="EMBL" id="WIGM01000154">
    <property type="protein sequence ID" value="KAF6836803.1"/>
    <property type="molecule type" value="Genomic_DNA"/>
</dbReference>
<keyword evidence="3" id="KW-1185">Reference proteome</keyword>
<reference evidence="2" key="1">
    <citation type="journal article" date="2020" name="Phytopathology">
        <title>Genome Sequence Resources of Colletotrichum truncatum, C. plurivorum, C. musicola, and C. sojae: Four Species Pathogenic to Soybean (Glycine max).</title>
        <authorList>
            <person name="Rogerio F."/>
            <person name="Boufleur T.R."/>
            <person name="Ciampi-Guillardi M."/>
            <person name="Sukno S.A."/>
            <person name="Thon M.R."/>
            <person name="Massola Junior N.S."/>
            <person name="Baroncelli R."/>
        </authorList>
    </citation>
    <scope>NUCLEOTIDE SEQUENCE</scope>
    <source>
        <strain evidence="2">LFN0074</strain>
    </source>
</reference>
<dbReference type="AlphaFoldDB" id="A0A8H6KT36"/>
<dbReference type="OrthoDB" id="5342924at2759"/>